<keyword evidence="3" id="KW-1185">Reference proteome</keyword>
<reference evidence="2 3" key="1">
    <citation type="journal article" date="2014" name="Appl. Environ. Microbiol.">
        <title>Elucidation of insertion elements encoded on plasmids and in vitro construction of shuttle vectors from the toxic cyanobacterium Planktothrix.</title>
        <authorList>
            <person name="Christiansen G."/>
            <person name="Goesmann A."/>
            <person name="Kurmayer R."/>
        </authorList>
    </citation>
    <scope>NUCLEOTIDE SEQUENCE [LARGE SCALE GENOMIC DNA]</scope>
    <source>
        <strain evidence="2 3">NIVA-CYA 126/8</strain>
    </source>
</reference>
<dbReference type="AlphaFoldDB" id="A0A073CCJ8"/>
<dbReference type="Gene3D" id="3.40.50.150">
    <property type="entry name" value="Vaccinia Virus protein VP39"/>
    <property type="match status" value="1"/>
</dbReference>
<organism evidence="2 3">
    <name type="scientific">Planktothrix agardhii (strain NIVA-CYA 126/8)</name>
    <dbReference type="NCBI Taxonomy" id="388467"/>
    <lineage>
        <taxon>Bacteria</taxon>
        <taxon>Bacillati</taxon>
        <taxon>Cyanobacteriota</taxon>
        <taxon>Cyanophyceae</taxon>
        <taxon>Oscillatoriophycideae</taxon>
        <taxon>Oscillatoriales</taxon>
        <taxon>Microcoleaceae</taxon>
        <taxon>Planktothrix</taxon>
    </lineage>
</organism>
<dbReference type="Pfam" id="PF05050">
    <property type="entry name" value="Methyltransf_21"/>
    <property type="match status" value="1"/>
</dbReference>
<sequence>MNLKDTKSAYLAGQISKPEYIDGMYELHQHLFEYADFLKGTDIGKIEITDGTVVMTSRTTEVKIYCDQYDKRLAPLEILNFDFYEKTDSDMMFQLLKKLMEQREDHVNFFDIGANIGWYTLNLAKTFEKVKFFAFEPIPMTFEKLKANIELNQVNVNLYNFGFSNQEQELTFYYYPEGSGNASAANLAQSDNVKTIPCYVKKLDDFIAQKSLCVDFIKCDVEGAELFVYQGGIESIQKNKPIIFTEMLRKWSAKFNYNPNEIIDLLFGLGYRCFIAKADQLVEFFRMDDNTIETNFFFLHSGNHSALIESLALKV</sequence>
<proteinExistence type="predicted"/>
<dbReference type="PATRIC" id="fig|388467.6.peg.863"/>
<accession>A0A073CCJ8</accession>
<dbReference type="PANTHER" id="PTHR34203">
    <property type="entry name" value="METHYLTRANSFERASE, FKBM FAMILY PROTEIN"/>
    <property type="match status" value="1"/>
</dbReference>
<dbReference type="InterPro" id="IPR029063">
    <property type="entry name" value="SAM-dependent_MTases_sf"/>
</dbReference>
<dbReference type="HOGENOM" id="CLU_074577_1_1_3"/>
<protein>
    <submittedName>
        <fullName evidence="2">FkbM</fullName>
    </submittedName>
</protein>
<feature type="domain" description="Methyltransferase FkbM" evidence="1">
    <location>
        <begin position="111"/>
        <end position="273"/>
    </location>
</feature>
<dbReference type="NCBIfam" id="TIGR01444">
    <property type="entry name" value="fkbM_fam"/>
    <property type="match status" value="1"/>
</dbReference>
<dbReference type="STRING" id="388467.A19Y_0927"/>
<dbReference type="Proteomes" id="UP000027395">
    <property type="component" value="Chromosome"/>
</dbReference>
<evidence type="ECO:0000313" key="3">
    <source>
        <dbReference type="Proteomes" id="UP000027395"/>
    </source>
</evidence>
<evidence type="ECO:0000313" key="2">
    <source>
        <dbReference type="EMBL" id="KEI66059.1"/>
    </source>
</evidence>
<dbReference type="InterPro" id="IPR006342">
    <property type="entry name" value="FkbM_mtfrase"/>
</dbReference>
<gene>
    <name evidence="2" type="primary">fkbM</name>
    <name evidence="2" type="ORF">A19Y_0927</name>
</gene>
<dbReference type="PANTHER" id="PTHR34203:SF13">
    <property type="entry name" value="EXPRESSED PROTEIN"/>
    <property type="match status" value="1"/>
</dbReference>
<dbReference type="RefSeq" id="WP_052369368.1">
    <property type="nucleotide sequence ID" value="NZ_CM002803.1"/>
</dbReference>
<dbReference type="SUPFAM" id="SSF53335">
    <property type="entry name" value="S-adenosyl-L-methionine-dependent methyltransferases"/>
    <property type="match status" value="1"/>
</dbReference>
<name>A0A073CCJ8_PLAA1</name>
<dbReference type="EMBL" id="CM002803">
    <property type="protein sequence ID" value="KEI66059.1"/>
    <property type="molecule type" value="Genomic_DNA"/>
</dbReference>
<dbReference type="InterPro" id="IPR052514">
    <property type="entry name" value="SAM-dependent_MTase"/>
</dbReference>
<evidence type="ECO:0000259" key="1">
    <source>
        <dbReference type="Pfam" id="PF05050"/>
    </source>
</evidence>
<dbReference type="eggNOG" id="COG2520">
    <property type="taxonomic scope" value="Bacteria"/>
</dbReference>